<gene>
    <name evidence="2" type="ORF">MARPO_0050s0048</name>
    <name evidence="1" type="ORF">MARPO_0278s0008</name>
</gene>
<evidence type="ECO:0000313" key="3">
    <source>
        <dbReference type="Proteomes" id="UP000244005"/>
    </source>
</evidence>
<dbReference type="EMBL" id="KZ772970">
    <property type="protein sequence ID" value="PTQ26894.1"/>
    <property type="molecule type" value="Genomic_DNA"/>
</dbReference>
<dbReference type="PANTHER" id="PTHR35732:SF1">
    <property type="entry name" value="OS10G0545100 PROTEIN"/>
    <property type="match status" value="1"/>
</dbReference>
<evidence type="ECO:0000313" key="2">
    <source>
        <dbReference type="EMBL" id="PTQ38586.1"/>
    </source>
</evidence>
<reference evidence="1" key="2">
    <citation type="submission" date="2017-12" db="EMBL/GenBank/DDBJ databases">
        <title>WGS assembly of Marchantia polymorpha.</title>
        <authorList>
            <person name="Bowman J.L."/>
            <person name="Kohchi T."/>
            <person name="Yamato K.T."/>
            <person name="Jenkins J."/>
            <person name="Shu S."/>
            <person name="Ishizaki K."/>
            <person name="Yamaoka S."/>
            <person name="Nishihama R."/>
            <person name="Nakamura Y."/>
            <person name="Berger F."/>
            <person name="Adam C."/>
            <person name="Aki S.S."/>
            <person name="Althoff F."/>
            <person name="Araki T."/>
            <person name="Arteaga-Vazquez M.A."/>
            <person name="Balasubrmanian S."/>
            <person name="Bauer D."/>
            <person name="Boehm C.R."/>
            <person name="Briginshaw L."/>
            <person name="Caballero-Perez J."/>
            <person name="Catarino B."/>
            <person name="Chen F."/>
            <person name="Chiyoda S."/>
            <person name="Chovatia M."/>
            <person name="Davies K.M."/>
            <person name="Delmans M."/>
            <person name="Demura T."/>
            <person name="Dierschke T."/>
            <person name="Dolan L."/>
            <person name="Dorantes-Acosta A.E."/>
            <person name="Eklund D.M."/>
            <person name="Florent S.N."/>
            <person name="Flores-Sandoval E."/>
            <person name="Fujiyama A."/>
            <person name="Fukuzawa H."/>
            <person name="Galik B."/>
            <person name="Grimanelli D."/>
            <person name="Grimwood J."/>
            <person name="Grossniklaus U."/>
            <person name="Hamada T."/>
            <person name="Haseloff J."/>
            <person name="Hetherington A.J."/>
            <person name="Higo A."/>
            <person name="Hirakawa Y."/>
            <person name="Hundley H.N."/>
            <person name="Ikeda Y."/>
            <person name="Inoue K."/>
            <person name="Inoue S."/>
            <person name="Ishida S."/>
            <person name="Jia Q."/>
            <person name="Kakita M."/>
            <person name="Kanazawa T."/>
            <person name="Kawai Y."/>
            <person name="Kawashima T."/>
            <person name="Kennedy M."/>
            <person name="Kinose K."/>
            <person name="Kinoshita T."/>
            <person name="Kohara Y."/>
            <person name="Koide E."/>
            <person name="Komatsu K."/>
            <person name="Kopischke S."/>
            <person name="Kubo M."/>
            <person name="Kyozuka J."/>
            <person name="Lagercrantz U."/>
            <person name="Lin S.S."/>
            <person name="Lindquist E."/>
            <person name="Lipzen A.M."/>
            <person name="Lu C."/>
            <person name="Luna E.D."/>
            <person name="Martienssen R.A."/>
            <person name="Minamino N."/>
            <person name="Mizutani M."/>
            <person name="Mizutani M."/>
            <person name="Mochizuki N."/>
            <person name="Monte I."/>
            <person name="Mosher R."/>
            <person name="Nagasaki H."/>
            <person name="Nakagami H."/>
            <person name="Naramoto S."/>
            <person name="Nishitani K."/>
            <person name="Ohtani M."/>
            <person name="Okamoto T."/>
            <person name="Okumura M."/>
            <person name="Phillips J."/>
            <person name="Pollak B."/>
            <person name="Reinders A."/>
            <person name="Roevekamp M."/>
            <person name="Sano R."/>
            <person name="Sawa S."/>
            <person name="Schmid M.W."/>
            <person name="Shirakawa M."/>
            <person name="Solano R."/>
            <person name="Spunde A."/>
            <person name="Suetsugu N."/>
            <person name="Sugano S."/>
            <person name="Sugiyama A."/>
            <person name="Sun R."/>
            <person name="Suzuki Y."/>
            <person name="Takenaka M."/>
            <person name="Takezawa D."/>
            <person name="Tomogane H."/>
            <person name="Tsuzuki M."/>
            <person name="Ueda T."/>
            <person name="Umeda M."/>
            <person name="Ward J.M."/>
            <person name="Watanabe Y."/>
            <person name="Yazaki K."/>
            <person name="Yokoyama R."/>
            <person name="Yoshitake Y."/>
            <person name="Yotsui I."/>
            <person name="Zachgo S."/>
            <person name="Schmutz J."/>
        </authorList>
    </citation>
    <scope>NUCLEOTIDE SEQUENCE [LARGE SCALE GENOMIC DNA]</scope>
    <source>
        <strain evidence="1">Tak-1</strain>
    </source>
</reference>
<dbReference type="OMA" id="RDHEMVP"/>
<keyword evidence="3" id="KW-1185">Reference proteome</keyword>
<dbReference type="InterPro" id="IPR016621">
    <property type="entry name" value="UCP014543"/>
</dbReference>
<accession>A0A2R6VZ70</accession>
<dbReference type="OrthoDB" id="2018221at2759"/>
<name>A0A2R6VZ70_MARPO</name>
<protein>
    <submittedName>
        <fullName evidence="1">Uncharacterized protein</fullName>
    </submittedName>
</protein>
<sequence>MAVAGPVALVGSGCTAFHAKESCKRAVAVSASATASPSSSSFSSCRVERVLSPGLLQNNSWQPAATSVAWICPRSTDGFQLRAAASDAEIPEEILEDSKFVPLNDDDPRFGPAVLFLLGFGNNQGAQVLEMLREMEGDFLKVVLCTPEMIKGTLGQAVNTPQPDITTVRVAKGLPPICFLSGLTGEEIMMLIQAFRDSGMEDTVFAAHVPKNTDKSLEELIEEIMGDHERLSKAREPTPA</sequence>
<evidence type="ECO:0000313" key="1">
    <source>
        <dbReference type="EMBL" id="PTQ26894.1"/>
    </source>
</evidence>
<proteinExistence type="predicted"/>
<dbReference type="PANTHER" id="PTHR35732">
    <property type="entry name" value="OS10G0545100 PROTEIN"/>
    <property type="match status" value="1"/>
</dbReference>
<dbReference type="Proteomes" id="UP000244005">
    <property type="component" value="Unassembled WGS sequence"/>
</dbReference>
<organism evidence="1 3">
    <name type="scientific">Marchantia polymorpha</name>
    <name type="common">Common liverwort</name>
    <name type="synonym">Marchantia aquatica</name>
    <dbReference type="NCBI Taxonomy" id="3197"/>
    <lineage>
        <taxon>Eukaryota</taxon>
        <taxon>Viridiplantae</taxon>
        <taxon>Streptophyta</taxon>
        <taxon>Embryophyta</taxon>
        <taxon>Marchantiophyta</taxon>
        <taxon>Marchantiopsida</taxon>
        <taxon>Marchantiidae</taxon>
        <taxon>Marchantiales</taxon>
        <taxon>Marchantiaceae</taxon>
        <taxon>Marchantia</taxon>
    </lineage>
</organism>
<dbReference type="AlphaFoldDB" id="A0A2R6VZ70"/>
<reference evidence="3" key="1">
    <citation type="journal article" date="2017" name="Cell">
        <title>Insights into land plant evolution garnered from the Marchantia polymorpha genome.</title>
        <authorList>
            <person name="Bowman J.L."/>
            <person name="Kohchi T."/>
            <person name="Yamato K.T."/>
            <person name="Jenkins J."/>
            <person name="Shu S."/>
            <person name="Ishizaki K."/>
            <person name="Yamaoka S."/>
            <person name="Nishihama R."/>
            <person name="Nakamura Y."/>
            <person name="Berger F."/>
            <person name="Adam C."/>
            <person name="Aki S.S."/>
            <person name="Althoff F."/>
            <person name="Araki T."/>
            <person name="Arteaga-Vazquez M.A."/>
            <person name="Balasubrmanian S."/>
            <person name="Barry K."/>
            <person name="Bauer D."/>
            <person name="Boehm C.R."/>
            <person name="Briginshaw L."/>
            <person name="Caballero-Perez J."/>
            <person name="Catarino B."/>
            <person name="Chen F."/>
            <person name="Chiyoda S."/>
            <person name="Chovatia M."/>
            <person name="Davies K.M."/>
            <person name="Delmans M."/>
            <person name="Demura T."/>
            <person name="Dierschke T."/>
            <person name="Dolan L."/>
            <person name="Dorantes-Acosta A.E."/>
            <person name="Eklund D.M."/>
            <person name="Florent S.N."/>
            <person name="Flores-Sandoval E."/>
            <person name="Fujiyama A."/>
            <person name="Fukuzawa H."/>
            <person name="Galik B."/>
            <person name="Grimanelli D."/>
            <person name="Grimwood J."/>
            <person name="Grossniklaus U."/>
            <person name="Hamada T."/>
            <person name="Haseloff J."/>
            <person name="Hetherington A.J."/>
            <person name="Higo A."/>
            <person name="Hirakawa Y."/>
            <person name="Hundley H.N."/>
            <person name="Ikeda Y."/>
            <person name="Inoue K."/>
            <person name="Inoue S.I."/>
            <person name="Ishida S."/>
            <person name="Jia Q."/>
            <person name="Kakita M."/>
            <person name="Kanazawa T."/>
            <person name="Kawai Y."/>
            <person name="Kawashima T."/>
            <person name="Kennedy M."/>
            <person name="Kinose K."/>
            <person name="Kinoshita T."/>
            <person name="Kohara Y."/>
            <person name="Koide E."/>
            <person name="Komatsu K."/>
            <person name="Kopischke S."/>
            <person name="Kubo M."/>
            <person name="Kyozuka J."/>
            <person name="Lagercrantz U."/>
            <person name="Lin S.S."/>
            <person name="Lindquist E."/>
            <person name="Lipzen A.M."/>
            <person name="Lu C.W."/>
            <person name="De Luna E."/>
            <person name="Martienssen R.A."/>
            <person name="Minamino N."/>
            <person name="Mizutani M."/>
            <person name="Mizutani M."/>
            <person name="Mochizuki N."/>
            <person name="Monte I."/>
            <person name="Mosher R."/>
            <person name="Nagasaki H."/>
            <person name="Nakagami H."/>
            <person name="Naramoto S."/>
            <person name="Nishitani K."/>
            <person name="Ohtani M."/>
            <person name="Okamoto T."/>
            <person name="Okumura M."/>
            <person name="Phillips J."/>
            <person name="Pollak B."/>
            <person name="Reinders A."/>
            <person name="Rovekamp M."/>
            <person name="Sano R."/>
            <person name="Sawa S."/>
            <person name="Schmid M.W."/>
            <person name="Shirakawa M."/>
            <person name="Solano R."/>
            <person name="Spunde A."/>
            <person name="Suetsugu N."/>
            <person name="Sugano S."/>
            <person name="Sugiyama A."/>
            <person name="Sun R."/>
            <person name="Suzuki Y."/>
            <person name="Takenaka M."/>
            <person name="Takezawa D."/>
            <person name="Tomogane H."/>
            <person name="Tsuzuki M."/>
            <person name="Ueda T."/>
            <person name="Umeda M."/>
            <person name="Ward J.M."/>
            <person name="Watanabe Y."/>
            <person name="Yazaki K."/>
            <person name="Yokoyama R."/>
            <person name="Yoshitake Y."/>
            <person name="Yotsui I."/>
            <person name="Zachgo S."/>
            <person name="Schmutz J."/>
        </authorList>
    </citation>
    <scope>NUCLEOTIDE SEQUENCE [LARGE SCALE GENOMIC DNA]</scope>
    <source>
        <strain evidence="3">Tak-1</strain>
    </source>
</reference>
<dbReference type="EMBL" id="KZ772722">
    <property type="protein sequence ID" value="PTQ38586.1"/>
    <property type="molecule type" value="Genomic_DNA"/>
</dbReference>
<dbReference type="Pfam" id="PF12646">
    <property type="entry name" value="DUF3783"/>
    <property type="match status" value="1"/>
</dbReference>